<name>C2MDN9_9PORP</name>
<dbReference type="InterPro" id="IPR002933">
    <property type="entry name" value="Peptidase_M20"/>
</dbReference>
<dbReference type="CDD" id="cd05666">
    <property type="entry name" value="M20_Acy1-like"/>
    <property type="match status" value="1"/>
</dbReference>
<dbReference type="EMBL" id="ACLR01000208">
    <property type="protein sequence ID" value="EEK16157.1"/>
    <property type="molecule type" value="Genomic_DNA"/>
</dbReference>
<evidence type="ECO:0000259" key="3">
    <source>
        <dbReference type="Pfam" id="PF07687"/>
    </source>
</evidence>
<dbReference type="eggNOG" id="COG1473">
    <property type="taxonomic scope" value="Bacteria"/>
</dbReference>
<dbReference type="PANTHER" id="PTHR11014">
    <property type="entry name" value="PEPTIDASE M20 FAMILY MEMBER"/>
    <property type="match status" value="1"/>
</dbReference>
<dbReference type="Gene3D" id="3.30.70.360">
    <property type="match status" value="1"/>
</dbReference>
<dbReference type="STRING" id="596327.PORUE0001_1573"/>
<dbReference type="GO" id="GO:0046872">
    <property type="term" value="F:metal ion binding"/>
    <property type="evidence" value="ECO:0007669"/>
    <property type="project" value="UniProtKB-KW"/>
</dbReference>
<dbReference type="FunFam" id="3.30.70.360:FF:000001">
    <property type="entry name" value="N-acetyldiaminopimelate deacetylase"/>
    <property type="match status" value="1"/>
</dbReference>
<dbReference type="RefSeq" id="WP_007365965.1">
    <property type="nucleotide sequence ID" value="NZ_ACLR01000208.1"/>
</dbReference>
<accession>C2MDN9</accession>
<keyword evidence="2" id="KW-0479">Metal-binding</keyword>
<evidence type="ECO:0000256" key="1">
    <source>
        <dbReference type="ARBA" id="ARBA00022801"/>
    </source>
</evidence>
<feature type="binding site" evidence="2">
    <location>
        <position position="135"/>
    </location>
    <ligand>
        <name>Mn(2+)</name>
        <dbReference type="ChEBI" id="CHEBI:29035"/>
        <label>2</label>
    </ligand>
</feature>
<dbReference type="GO" id="GO:0050118">
    <property type="term" value="F:N-acetyldiaminopimelate deacetylase activity"/>
    <property type="evidence" value="ECO:0007669"/>
    <property type="project" value="UniProtKB-ARBA"/>
</dbReference>
<sequence>MKSKISEAICRDMEQWFESFHQAPETAMQEYDTSRIIAERLRDFGYEVTEGIGKLGIVATMQRGEGTRSLGIRAEFDALAIQEENDLPYRSRIPGHAHLCGHDGHTTMLLGAAKQLVESGHFNGKLTLIFQPGEETMQGGAAMVADGLFERFPVDAVYAMHNLPSLPLGTLHFCSGEMMSAVDNWEIKLMGRGSHGSMPELSIDPVVAGASLVLALQSIVSRNVSPWHHSVVTIGAFLAGDTGNTIPDSATLRLSIRNMEPKTRVQVLERIRTITQHQAESYGCAYEITEGQPGAVLINSEEETRYAAEVARKTFGEKQVVYPSARYMSSEDFAFMLQKQRGCYLMIGNGETPMVHNPKFIFNKQLLPIGASYWVALAEDYLR</sequence>
<dbReference type="InterPro" id="IPR036264">
    <property type="entry name" value="Bact_exopeptidase_dim_dom"/>
</dbReference>
<evidence type="ECO:0000256" key="2">
    <source>
        <dbReference type="PIRSR" id="PIRSR005962-1"/>
    </source>
</evidence>
<dbReference type="InterPro" id="IPR011650">
    <property type="entry name" value="Peptidase_M20_dimer"/>
</dbReference>
<comment type="caution">
    <text evidence="4">The sequence shown here is derived from an EMBL/GenBank/DDBJ whole genome shotgun (WGS) entry which is preliminary data.</text>
</comment>
<dbReference type="Pfam" id="PF07687">
    <property type="entry name" value="M20_dimer"/>
    <property type="match status" value="1"/>
</dbReference>
<dbReference type="SUPFAM" id="SSF53187">
    <property type="entry name" value="Zn-dependent exopeptidases"/>
    <property type="match status" value="1"/>
</dbReference>
<keyword evidence="1 4" id="KW-0378">Hydrolase</keyword>
<feature type="binding site" evidence="2">
    <location>
        <position position="161"/>
    </location>
    <ligand>
        <name>Mn(2+)</name>
        <dbReference type="ChEBI" id="CHEBI:29035"/>
        <label>2</label>
    </ligand>
</feature>
<dbReference type="GO" id="GO:0019877">
    <property type="term" value="P:diaminopimelate biosynthetic process"/>
    <property type="evidence" value="ECO:0007669"/>
    <property type="project" value="UniProtKB-ARBA"/>
</dbReference>
<evidence type="ECO:0000313" key="4">
    <source>
        <dbReference type="EMBL" id="EEK16157.1"/>
    </source>
</evidence>
<feature type="binding site" evidence="2">
    <location>
        <position position="102"/>
    </location>
    <ligand>
        <name>Mn(2+)</name>
        <dbReference type="ChEBI" id="CHEBI:29035"/>
        <label>2</label>
    </ligand>
</feature>
<dbReference type="NCBIfam" id="TIGR01891">
    <property type="entry name" value="amidohydrolases"/>
    <property type="match status" value="1"/>
</dbReference>
<feature type="binding site" evidence="2">
    <location>
        <position position="356"/>
    </location>
    <ligand>
        <name>Mn(2+)</name>
        <dbReference type="ChEBI" id="CHEBI:29035"/>
        <label>2</label>
    </ligand>
</feature>
<reference evidence="4 5" key="1">
    <citation type="submission" date="2009-04" db="EMBL/GenBank/DDBJ databases">
        <authorList>
            <person name="Sebastian Y."/>
            <person name="Madupu R."/>
            <person name="Durkin A.S."/>
            <person name="Torralba M."/>
            <person name="Methe B."/>
            <person name="Sutton G.G."/>
            <person name="Strausberg R.L."/>
            <person name="Nelson K.E."/>
        </authorList>
    </citation>
    <scope>NUCLEOTIDE SEQUENCE [LARGE SCALE GENOMIC DNA]</scope>
    <source>
        <strain evidence="4 5">60-3</strain>
    </source>
</reference>
<dbReference type="Pfam" id="PF01546">
    <property type="entry name" value="Peptidase_M20"/>
    <property type="match status" value="1"/>
</dbReference>
<evidence type="ECO:0000313" key="5">
    <source>
        <dbReference type="Proteomes" id="UP000003303"/>
    </source>
</evidence>
<dbReference type="PANTHER" id="PTHR11014:SF63">
    <property type="entry name" value="METALLOPEPTIDASE, PUTATIVE (AFU_ORTHOLOGUE AFUA_6G09600)-RELATED"/>
    <property type="match status" value="1"/>
</dbReference>
<dbReference type="Gene3D" id="3.40.630.10">
    <property type="entry name" value="Zn peptidases"/>
    <property type="match status" value="1"/>
</dbReference>
<organism evidence="4 5">
    <name type="scientific">Porphyromonas uenonis 60-3</name>
    <dbReference type="NCBI Taxonomy" id="596327"/>
    <lineage>
        <taxon>Bacteria</taxon>
        <taxon>Pseudomonadati</taxon>
        <taxon>Bacteroidota</taxon>
        <taxon>Bacteroidia</taxon>
        <taxon>Bacteroidales</taxon>
        <taxon>Porphyromonadaceae</taxon>
        <taxon>Porphyromonas</taxon>
    </lineage>
</organism>
<gene>
    <name evidence="4" type="ORF">PORUE0001_1573</name>
</gene>
<dbReference type="Proteomes" id="UP000003303">
    <property type="component" value="Unassembled WGS sequence"/>
</dbReference>
<feature type="binding site" evidence="2">
    <location>
        <position position="100"/>
    </location>
    <ligand>
        <name>Mn(2+)</name>
        <dbReference type="ChEBI" id="CHEBI:29035"/>
        <label>2</label>
    </ligand>
</feature>
<dbReference type="OrthoDB" id="9776731at2"/>
<keyword evidence="5" id="KW-1185">Reference proteome</keyword>
<protein>
    <submittedName>
        <fullName evidence="4">Amidohydrolase</fullName>
    </submittedName>
</protein>
<dbReference type="SUPFAM" id="SSF55031">
    <property type="entry name" value="Bacterial exopeptidase dimerisation domain"/>
    <property type="match status" value="1"/>
</dbReference>
<proteinExistence type="predicted"/>
<keyword evidence="2" id="KW-0464">Manganese</keyword>
<comment type="cofactor">
    <cofactor evidence="2">
        <name>Mn(2+)</name>
        <dbReference type="ChEBI" id="CHEBI:29035"/>
    </cofactor>
    <text evidence="2">The Mn(2+) ion enhances activity.</text>
</comment>
<dbReference type="InterPro" id="IPR017439">
    <property type="entry name" value="Amidohydrolase"/>
</dbReference>
<dbReference type="PIRSF" id="PIRSF005962">
    <property type="entry name" value="Pept_M20D_amidohydro"/>
    <property type="match status" value="1"/>
</dbReference>
<feature type="domain" description="Peptidase M20 dimerisation" evidence="3">
    <location>
        <begin position="185"/>
        <end position="281"/>
    </location>
</feature>
<dbReference type="AlphaFoldDB" id="C2MDN9"/>